<evidence type="ECO:0000313" key="1">
    <source>
        <dbReference type="EMBL" id="XBS68815.1"/>
    </source>
</evidence>
<dbReference type="EMBL" id="CP157947">
    <property type="protein sequence ID" value="XBS68815.1"/>
    <property type="molecule type" value="Genomic_DNA"/>
</dbReference>
<dbReference type="AlphaFoldDB" id="A0AAU7Q793"/>
<accession>A0AAU7Q793</accession>
<gene>
    <name evidence="1" type="ORF">ABK905_19895</name>
</gene>
<proteinExistence type="predicted"/>
<reference evidence="1" key="1">
    <citation type="submission" date="2024-06" db="EMBL/GenBank/DDBJ databases">
        <authorList>
            <person name="Coelho C."/>
            <person name="Bento M."/>
            <person name="Garcia E."/>
            <person name="Camelo A."/>
            <person name="Brandao I."/>
            <person name="Espirito Santo C."/>
            <person name="Trovao J."/>
            <person name="Verissimo A."/>
            <person name="Costa J."/>
            <person name="Tiago I."/>
        </authorList>
    </citation>
    <scope>NUCLEOTIDE SEQUENCE</scope>
    <source>
        <strain evidence="1">KWT182</strain>
    </source>
</reference>
<sequence length="375" mass="42607">MSDFFRNFPLKDIDESNAGSNLVRQAISYLAEDEKHRHDLARTLLNPVAYYGGGEEEAIPDNVAAMVVRRWIHFNWLNDTFENFFIELLCRHQDLGSVTLSSLGTGLKKVLRDYTDDILEEDGAEGNRVFAERLWAWTIVPELPVLAYWQAPPYENFRLVDFDLGEAQAGLIFGRQSGIDISMISFEEAVELGKFVQVQVEENLAPVQWLLFYQLPALAKFIASRNGSYQGFSYYANTVYDALNYYFEEKDRYVEANNPFKVLAVAMANYKSRTTLAEEIVNKSCPSVSASEYLLKITPTCPEPLINHDDDHIPVSYILHRAGGPDPALLYFYPDRPGNVILPNIDDVFVAQNNAIAEKYSVVERLLLSQAWGLF</sequence>
<protein>
    <submittedName>
        <fullName evidence="1">Uncharacterized protein</fullName>
    </submittedName>
</protein>
<organism evidence="1">
    <name type="scientific">Acerihabitans sp. KWT182</name>
    <dbReference type="NCBI Taxonomy" id="3157919"/>
    <lineage>
        <taxon>Bacteria</taxon>
        <taxon>Pseudomonadati</taxon>
        <taxon>Pseudomonadota</taxon>
        <taxon>Gammaproteobacteria</taxon>
        <taxon>Enterobacterales</taxon>
        <taxon>Pectobacteriaceae</taxon>
        <taxon>Acerihabitans</taxon>
    </lineage>
</organism>
<name>A0AAU7Q793_9GAMM</name>